<keyword evidence="2" id="KW-1185">Reference proteome</keyword>
<evidence type="ECO:0000313" key="2">
    <source>
        <dbReference type="Proteomes" id="UP000549394"/>
    </source>
</evidence>
<dbReference type="AlphaFoldDB" id="A0A7I8WAQ9"/>
<sequence length="249" mass="29110">MGSAHTKSHPTRGVPVNPRVEYQDQLSKDSKGARLLDAPVLVRLPFGTIRYRYGEKSNEVLKDRIEKPHEGEDRIGKEGYFYHSRLNDFSQYGNKEKEDAHKFCYVYKGPNSTSDKKVHYVFGKGLQKTKVDEDRKRTVIFDYRKAGHVYYILTFTDQQSEANDSDGEEYDDEIESFYNEKLIQITMNKSQSIDRLKRRLAVRVIKPLGHIHVYLESFGEELQPEMKISDLLPANLRKFNKIQIRLDEK</sequence>
<proteinExistence type="predicted"/>
<dbReference type="OrthoDB" id="9999810at2759"/>
<name>A0A7I8WAQ9_9ANNE</name>
<reference evidence="1 2" key="1">
    <citation type="submission" date="2020-08" db="EMBL/GenBank/DDBJ databases">
        <authorList>
            <person name="Hejnol A."/>
        </authorList>
    </citation>
    <scope>NUCLEOTIDE SEQUENCE [LARGE SCALE GENOMIC DNA]</scope>
</reference>
<comment type="caution">
    <text evidence="1">The sequence shown here is derived from an EMBL/GenBank/DDBJ whole genome shotgun (WGS) entry which is preliminary data.</text>
</comment>
<organism evidence="1 2">
    <name type="scientific">Dimorphilus gyrociliatus</name>
    <dbReference type="NCBI Taxonomy" id="2664684"/>
    <lineage>
        <taxon>Eukaryota</taxon>
        <taxon>Metazoa</taxon>
        <taxon>Spiralia</taxon>
        <taxon>Lophotrochozoa</taxon>
        <taxon>Annelida</taxon>
        <taxon>Polychaeta</taxon>
        <taxon>Polychaeta incertae sedis</taxon>
        <taxon>Dinophilidae</taxon>
        <taxon>Dimorphilus</taxon>
    </lineage>
</organism>
<evidence type="ECO:0000313" key="1">
    <source>
        <dbReference type="EMBL" id="CAD5125217.1"/>
    </source>
</evidence>
<dbReference type="Proteomes" id="UP000549394">
    <property type="component" value="Unassembled WGS sequence"/>
</dbReference>
<gene>
    <name evidence="1" type="ORF">DGYR_LOCUS12632</name>
</gene>
<dbReference type="EMBL" id="CAJFCJ010000025">
    <property type="protein sequence ID" value="CAD5125217.1"/>
    <property type="molecule type" value="Genomic_DNA"/>
</dbReference>
<protein>
    <submittedName>
        <fullName evidence="1">DgyrCDS13457</fullName>
    </submittedName>
</protein>
<accession>A0A7I8WAQ9</accession>